<evidence type="ECO:0000313" key="4">
    <source>
        <dbReference type="Proteomes" id="UP000006564"/>
    </source>
</evidence>
<reference evidence="3 4" key="1">
    <citation type="journal article" date="2005" name="Nature">
        <title>Genome sequencing and analysis of Aspergillus oryzae.</title>
        <authorList>
            <person name="Machida M."/>
            <person name="Asai K."/>
            <person name="Sano M."/>
            <person name="Tanaka T."/>
            <person name="Kumagai T."/>
            <person name="Terai G."/>
            <person name="Kusumoto K."/>
            <person name="Arima T."/>
            <person name="Akita O."/>
            <person name="Kashiwagi Y."/>
            <person name="Abe K."/>
            <person name="Gomi K."/>
            <person name="Horiuchi H."/>
            <person name="Kitamoto K."/>
            <person name="Kobayashi T."/>
            <person name="Takeuchi M."/>
            <person name="Denning D.W."/>
            <person name="Galagan J.E."/>
            <person name="Nierman W.C."/>
            <person name="Yu J."/>
            <person name="Archer D.B."/>
            <person name="Bennett J.W."/>
            <person name="Bhatnagar D."/>
            <person name="Cleveland T.E."/>
            <person name="Fedorova N.D."/>
            <person name="Gotoh O."/>
            <person name="Horikawa H."/>
            <person name="Hosoyama A."/>
            <person name="Ichinomiya M."/>
            <person name="Igarashi R."/>
            <person name="Iwashita K."/>
            <person name="Juvvadi P.R."/>
            <person name="Kato M."/>
            <person name="Kato Y."/>
            <person name="Kin T."/>
            <person name="Kokubun A."/>
            <person name="Maeda H."/>
            <person name="Maeyama N."/>
            <person name="Maruyama J."/>
            <person name="Nagasaki H."/>
            <person name="Nakajima T."/>
            <person name="Oda K."/>
            <person name="Okada K."/>
            <person name="Paulsen I."/>
            <person name="Sakamoto K."/>
            <person name="Sawano T."/>
            <person name="Takahashi M."/>
            <person name="Takase K."/>
            <person name="Terabayashi Y."/>
            <person name="Wortman J."/>
            <person name="Yamada O."/>
            <person name="Yamagata Y."/>
            <person name="Anazawa H."/>
            <person name="Hata Y."/>
            <person name="Koide Y."/>
            <person name="Komori T."/>
            <person name="Koyama Y."/>
            <person name="Minetoki T."/>
            <person name="Suharnan S."/>
            <person name="Tanaka A."/>
            <person name="Isono K."/>
            <person name="Kuhara S."/>
            <person name="Ogasawara N."/>
            <person name="Kikuchi H."/>
        </authorList>
    </citation>
    <scope>NUCLEOTIDE SEQUENCE [LARGE SCALE GENOMIC DNA]</scope>
    <source>
        <strain evidence="4">ATCC 42149 / RIB 40</strain>
    </source>
</reference>
<dbReference type="SUPFAM" id="SSF52266">
    <property type="entry name" value="SGNH hydrolase"/>
    <property type="match status" value="1"/>
</dbReference>
<accession>Q2U167</accession>
<keyword evidence="4" id="KW-1185">Reference proteome</keyword>
<feature type="domain" description="SGNH hydrolase-type esterase" evidence="2">
    <location>
        <begin position="187"/>
        <end position="299"/>
    </location>
</feature>
<dbReference type="Proteomes" id="UP000006564">
    <property type="component" value="Chromosome 7"/>
</dbReference>
<organism evidence="3 4">
    <name type="scientific">Aspergillus oryzae (strain ATCC 42149 / RIB 40)</name>
    <name type="common">Yellow koji mold</name>
    <dbReference type="NCBI Taxonomy" id="510516"/>
    <lineage>
        <taxon>Eukaryota</taxon>
        <taxon>Fungi</taxon>
        <taxon>Dikarya</taxon>
        <taxon>Ascomycota</taxon>
        <taxon>Pezizomycotina</taxon>
        <taxon>Eurotiomycetes</taxon>
        <taxon>Eurotiomycetidae</taxon>
        <taxon>Eurotiales</taxon>
        <taxon>Aspergillaceae</taxon>
        <taxon>Aspergillus</taxon>
        <taxon>Aspergillus subgen. Circumdati</taxon>
    </lineage>
</organism>
<dbReference type="PANTHER" id="PTHR37834:SF2">
    <property type="entry name" value="ESTERASE, SGNH HYDROLASE-TYPE"/>
    <property type="match status" value="1"/>
</dbReference>
<dbReference type="EMBL" id="AP007171">
    <property type="protein sequence ID" value="BAE64698.1"/>
    <property type="molecule type" value="Genomic_DNA"/>
</dbReference>
<keyword evidence="1" id="KW-0732">Signal</keyword>
<name>Q2U167_ASPOR</name>
<dbReference type="PANTHER" id="PTHR37834">
    <property type="entry name" value="GDSL-LIKE LIPASE/ACYLHYDROLASE DOMAIN PROTEIN (AFU_ORTHOLOGUE AFUA_2G00620)"/>
    <property type="match status" value="1"/>
</dbReference>
<dbReference type="Gene3D" id="3.40.50.1110">
    <property type="entry name" value="SGNH hydrolase"/>
    <property type="match status" value="1"/>
</dbReference>
<dbReference type="KEGG" id="aor:AO090011000150"/>
<proteinExistence type="predicted"/>
<dbReference type="InterPro" id="IPR052762">
    <property type="entry name" value="PCW_deacetylase/CE"/>
</dbReference>
<sequence length="312" mass="34883">MIFARLMRFSLLSLAWAFQAAATILENGQERLNPYPGQAEQVSVDDSWKSYGADASEISYKGRWDSTYTSLFLVSSLDLRAIRYALLQLGVELYQWLTFRQLAVSFGEHTSKDVLVAYRIGGLDWEFSNVTANSAYQFVEPGSSALNETEYTDHKTFELRVQIDSVYVASDARLVKAAEFNRTVEIIGDSLASGQYATYEGLASWGFNFAAGLGNAEYTITTYQWSRASDVGDRANAAFGDKPEAWNFTAHRVADLVIINLGTNDARTVNNVPSDDYYQSYVKMVENVHGVWPDAQIVLMVRHYSHVSIGLC</sequence>
<dbReference type="Pfam" id="PF13472">
    <property type="entry name" value="Lipase_GDSL_2"/>
    <property type="match status" value="1"/>
</dbReference>
<feature type="signal peptide" evidence="1">
    <location>
        <begin position="1"/>
        <end position="22"/>
    </location>
</feature>
<dbReference type="RefSeq" id="XP_023093380.1">
    <property type="nucleotide sequence ID" value="XM_023232809.1"/>
</dbReference>
<dbReference type="InterPro" id="IPR036514">
    <property type="entry name" value="SGNH_hydro_sf"/>
</dbReference>
<gene>
    <name evidence="3" type="ORF">AO090011000150</name>
</gene>
<dbReference type="AlphaFoldDB" id="Q2U167"/>
<dbReference type="OMA" id="DIAPRDH"/>
<protein>
    <submittedName>
        <fullName evidence="3">DNA, SC011</fullName>
    </submittedName>
</protein>
<evidence type="ECO:0000256" key="1">
    <source>
        <dbReference type="SAM" id="SignalP"/>
    </source>
</evidence>
<dbReference type="InterPro" id="IPR013830">
    <property type="entry name" value="SGNH_hydro"/>
</dbReference>
<feature type="chain" id="PRO_5004216685" evidence="1">
    <location>
        <begin position="23"/>
        <end position="312"/>
    </location>
</feature>
<dbReference type="GeneID" id="5997934"/>
<evidence type="ECO:0000313" key="3">
    <source>
        <dbReference type="EMBL" id="BAE64698.1"/>
    </source>
</evidence>
<evidence type="ECO:0000259" key="2">
    <source>
        <dbReference type="Pfam" id="PF13472"/>
    </source>
</evidence>
<dbReference type="HOGENOM" id="CLU_038116_0_0_1"/>